<evidence type="ECO:0000313" key="1">
    <source>
        <dbReference type="Proteomes" id="UP000887565"/>
    </source>
</evidence>
<proteinExistence type="predicted"/>
<reference evidence="2" key="1">
    <citation type="submission" date="2022-11" db="UniProtKB">
        <authorList>
            <consortium name="WormBaseParasite"/>
        </authorList>
    </citation>
    <scope>IDENTIFICATION</scope>
</reference>
<protein>
    <submittedName>
        <fullName evidence="2">Uncharacterized protein</fullName>
    </submittedName>
</protein>
<dbReference type="Proteomes" id="UP000887565">
    <property type="component" value="Unplaced"/>
</dbReference>
<evidence type="ECO:0000313" key="2">
    <source>
        <dbReference type="WBParaSite" id="nRc.2.0.1.t04264-RA"/>
    </source>
</evidence>
<keyword evidence="1" id="KW-1185">Reference proteome</keyword>
<organism evidence="1 2">
    <name type="scientific">Romanomermis culicivorax</name>
    <name type="common">Nematode worm</name>
    <dbReference type="NCBI Taxonomy" id="13658"/>
    <lineage>
        <taxon>Eukaryota</taxon>
        <taxon>Metazoa</taxon>
        <taxon>Ecdysozoa</taxon>
        <taxon>Nematoda</taxon>
        <taxon>Enoplea</taxon>
        <taxon>Dorylaimia</taxon>
        <taxon>Mermithida</taxon>
        <taxon>Mermithoidea</taxon>
        <taxon>Mermithidae</taxon>
        <taxon>Romanomermis</taxon>
    </lineage>
</organism>
<dbReference type="AlphaFoldDB" id="A0A915HRA1"/>
<dbReference type="WBParaSite" id="nRc.2.0.1.t04264-RA">
    <property type="protein sequence ID" value="nRc.2.0.1.t04264-RA"/>
    <property type="gene ID" value="nRc.2.0.1.g04264"/>
</dbReference>
<name>A0A915HRA1_ROMCU</name>
<accession>A0A915HRA1</accession>
<sequence length="84" mass="9707">MILMMIILLLFGRRHFDAVYYLNLADEAVFLVPIGISIFRDTPVATYFIYIRYSSLDVSRTAIQNISAPFYNHQNDFGQNAIVQ</sequence>